<protein>
    <submittedName>
        <fullName evidence="1">Uncharacterized protein</fullName>
    </submittedName>
</protein>
<dbReference type="AlphaFoldDB" id="A0A4Y2B411"/>
<keyword evidence="2" id="KW-1185">Reference proteome</keyword>
<name>A0A4Y2B411_ARAVE</name>
<evidence type="ECO:0000313" key="1">
    <source>
        <dbReference type="EMBL" id="GBL86547.1"/>
    </source>
</evidence>
<evidence type="ECO:0000313" key="2">
    <source>
        <dbReference type="Proteomes" id="UP000499080"/>
    </source>
</evidence>
<accession>A0A4Y2B411</accession>
<reference evidence="1 2" key="1">
    <citation type="journal article" date="2019" name="Sci. Rep.">
        <title>Orb-weaving spider Araneus ventricosus genome elucidates the spidroin gene catalogue.</title>
        <authorList>
            <person name="Kono N."/>
            <person name="Nakamura H."/>
            <person name="Ohtoshi R."/>
            <person name="Moran D.A.P."/>
            <person name="Shinohara A."/>
            <person name="Yoshida Y."/>
            <person name="Fujiwara M."/>
            <person name="Mori M."/>
            <person name="Tomita M."/>
            <person name="Arakawa K."/>
        </authorList>
    </citation>
    <scope>NUCLEOTIDE SEQUENCE [LARGE SCALE GENOMIC DNA]</scope>
</reference>
<comment type="caution">
    <text evidence="1">The sequence shown here is derived from an EMBL/GenBank/DDBJ whole genome shotgun (WGS) entry which is preliminary data.</text>
</comment>
<gene>
    <name evidence="1" type="ORF">AVEN_194805_1</name>
</gene>
<sequence>MCSSQRAWTGPGTKVTSWRRTLRPVGGGHENIRTSWRRPRDKSLRRQDVGCNAMTWDAAIVGNERSWWYATKDQLENVHALSGMKDR</sequence>
<dbReference type="EMBL" id="BGPR01000049">
    <property type="protein sequence ID" value="GBL86547.1"/>
    <property type="molecule type" value="Genomic_DNA"/>
</dbReference>
<organism evidence="1 2">
    <name type="scientific">Araneus ventricosus</name>
    <name type="common">Orbweaver spider</name>
    <name type="synonym">Epeira ventricosa</name>
    <dbReference type="NCBI Taxonomy" id="182803"/>
    <lineage>
        <taxon>Eukaryota</taxon>
        <taxon>Metazoa</taxon>
        <taxon>Ecdysozoa</taxon>
        <taxon>Arthropoda</taxon>
        <taxon>Chelicerata</taxon>
        <taxon>Arachnida</taxon>
        <taxon>Araneae</taxon>
        <taxon>Araneomorphae</taxon>
        <taxon>Entelegynae</taxon>
        <taxon>Araneoidea</taxon>
        <taxon>Araneidae</taxon>
        <taxon>Araneus</taxon>
    </lineage>
</organism>
<dbReference type="Proteomes" id="UP000499080">
    <property type="component" value="Unassembled WGS sequence"/>
</dbReference>
<proteinExistence type="predicted"/>